<dbReference type="Pfam" id="PF01965">
    <property type="entry name" value="DJ-1_PfpI"/>
    <property type="match status" value="1"/>
</dbReference>
<comment type="caution">
    <text evidence="5">The sequence shown here is derived from an EMBL/GenBank/DDBJ whole genome shotgun (WGS) entry which is preliminary data.</text>
</comment>
<dbReference type="Pfam" id="PF12833">
    <property type="entry name" value="HTH_18"/>
    <property type="match status" value="1"/>
</dbReference>
<protein>
    <submittedName>
        <fullName evidence="5">Helix-turn-helix domain-containing protein</fullName>
    </submittedName>
</protein>
<dbReference type="SUPFAM" id="SSF46689">
    <property type="entry name" value="Homeodomain-like"/>
    <property type="match status" value="2"/>
</dbReference>
<organism evidence="5 6">
    <name type="scientific">Marinomonas rhodophyticola</name>
    <dbReference type="NCBI Taxonomy" id="2992803"/>
    <lineage>
        <taxon>Bacteria</taxon>
        <taxon>Pseudomonadati</taxon>
        <taxon>Pseudomonadota</taxon>
        <taxon>Gammaproteobacteria</taxon>
        <taxon>Oceanospirillales</taxon>
        <taxon>Oceanospirillaceae</taxon>
        <taxon>Marinomonas</taxon>
    </lineage>
</organism>
<gene>
    <name evidence="5" type="ORF">ONZ52_12865</name>
</gene>
<dbReference type="InterPro" id="IPR029062">
    <property type="entry name" value="Class_I_gatase-like"/>
</dbReference>
<dbReference type="PRINTS" id="PR00032">
    <property type="entry name" value="HTHARAC"/>
</dbReference>
<dbReference type="InterPro" id="IPR020449">
    <property type="entry name" value="Tscrpt_reg_AraC-type_HTH"/>
</dbReference>
<evidence type="ECO:0000313" key="5">
    <source>
        <dbReference type="EMBL" id="MCW4629800.1"/>
    </source>
</evidence>
<dbReference type="InterPro" id="IPR018060">
    <property type="entry name" value="HTH_AraC"/>
</dbReference>
<dbReference type="SUPFAM" id="SSF52317">
    <property type="entry name" value="Class I glutamine amidotransferase-like"/>
    <property type="match status" value="1"/>
</dbReference>
<evidence type="ECO:0000256" key="3">
    <source>
        <dbReference type="ARBA" id="ARBA00023163"/>
    </source>
</evidence>
<dbReference type="EMBL" id="JAPEUL010000007">
    <property type="protein sequence ID" value="MCW4629800.1"/>
    <property type="molecule type" value="Genomic_DNA"/>
</dbReference>
<proteinExistence type="predicted"/>
<evidence type="ECO:0000256" key="1">
    <source>
        <dbReference type="ARBA" id="ARBA00023015"/>
    </source>
</evidence>
<dbReference type="PANTHER" id="PTHR43280:SF28">
    <property type="entry name" value="HTH-TYPE TRANSCRIPTIONAL ACTIVATOR RHAS"/>
    <property type="match status" value="1"/>
</dbReference>
<evidence type="ECO:0000256" key="2">
    <source>
        <dbReference type="ARBA" id="ARBA00023125"/>
    </source>
</evidence>
<dbReference type="Proteomes" id="UP001431181">
    <property type="component" value="Unassembled WGS sequence"/>
</dbReference>
<accession>A0ABT3KGY4</accession>
<reference evidence="5" key="1">
    <citation type="submission" date="2022-11" db="EMBL/GenBank/DDBJ databases">
        <title>Marinomonas sp. nov., isolated from marine algae.</title>
        <authorList>
            <person name="Choi D.G."/>
            <person name="Kim J.M."/>
            <person name="Lee J.K."/>
            <person name="Baek J.H."/>
            <person name="Jeon C.O."/>
        </authorList>
    </citation>
    <scope>NUCLEOTIDE SEQUENCE</scope>
    <source>
        <strain evidence="5">KJ51-3</strain>
    </source>
</reference>
<keyword evidence="2" id="KW-0238">DNA-binding</keyword>
<sequence>MSQLSSRRFCSSLEKSHYYHLGGQKAKLNRVRVGFLLLDHFSMANFTVAVDVLVTSNLIHENQAFEYITIGLDKPIVKSDLGIEINTTLLLSEEKNDELLSLDIVIICGGFRSDLSYSQRIVKFIRQQHSKGAYLIGLWNGSVFFAQAGLVDHQSIAIHPDNHPFIKECFKTVSVSPDSYAIYENCLSSTGVISTLRLLLHVLELLHGESLAKAVGEILHFEQLKNVQSASIVKPKRESVSSEVLENILILMENNIEEPLSMQELVKYAQLSRRKIERLFQQYLNTSPVRYYIELRVGYAKCLLQQTQKSITEIALASGFVSASHFSRCYKSYFGVSPIQFRNLLA</sequence>
<dbReference type="RefSeq" id="WP_265219046.1">
    <property type="nucleotide sequence ID" value="NZ_JAPEUL010000007.1"/>
</dbReference>
<evidence type="ECO:0000259" key="4">
    <source>
        <dbReference type="PROSITE" id="PS01124"/>
    </source>
</evidence>
<dbReference type="PROSITE" id="PS00041">
    <property type="entry name" value="HTH_ARAC_FAMILY_1"/>
    <property type="match status" value="1"/>
</dbReference>
<dbReference type="InterPro" id="IPR018062">
    <property type="entry name" value="HTH_AraC-typ_CS"/>
</dbReference>
<dbReference type="SMART" id="SM00342">
    <property type="entry name" value="HTH_ARAC"/>
    <property type="match status" value="1"/>
</dbReference>
<evidence type="ECO:0000313" key="6">
    <source>
        <dbReference type="Proteomes" id="UP001431181"/>
    </source>
</evidence>
<dbReference type="PANTHER" id="PTHR43280">
    <property type="entry name" value="ARAC-FAMILY TRANSCRIPTIONAL REGULATOR"/>
    <property type="match status" value="1"/>
</dbReference>
<dbReference type="CDD" id="cd03136">
    <property type="entry name" value="GATase1_AraC_ArgR_like"/>
    <property type="match status" value="1"/>
</dbReference>
<feature type="domain" description="HTH araC/xylS-type" evidence="4">
    <location>
        <begin position="246"/>
        <end position="344"/>
    </location>
</feature>
<keyword evidence="1" id="KW-0805">Transcription regulation</keyword>
<dbReference type="Gene3D" id="3.40.50.880">
    <property type="match status" value="1"/>
</dbReference>
<dbReference type="PROSITE" id="PS01124">
    <property type="entry name" value="HTH_ARAC_FAMILY_2"/>
    <property type="match status" value="1"/>
</dbReference>
<dbReference type="Gene3D" id="1.10.10.60">
    <property type="entry name" value="Homeodomain-like"/>
    <property type="match status" value="1"/>
</dbReference>
<dbReference type="InterPro" id="IPR009057">
    <property type="entry name" value="Homeodomain-like_sf"/>
</dbReference>
<name>A0ABT3KGY4_9GAMM</name>
<dbReference type="InterPro" id="IPR002818">
    <property type="entry name" value="DJ-1/PfpI"/>
</dbReference>
<keyword evidence="3" id="KW-0804">Transcription</keyword>
<keyword evidence="6" id="KW-1185">Reference proteome</keyword>